<dbReference type="OrthoDB" id="368791at2"/>
<proteinExistence type="predicted"/>
<sequence length="231" mass="25915">MDREDLITSNPLRVLGLDNKAEEGRQSLGLVMARAGLGKTAILVQIALDSMLRGNRVLHVSIGESIEKTRDRYDEILSLMVEGLSEEARTEVARRRMIMTFKENVFSRPMLEERLKDLIQQEIFQPDCLIIDGYDFDGNGRQAMEDLKVLMADLGIAVIWFSAVCHREDERVSADGVPAPCHAIDDLFEVVLVIKPHGDHIHLDILKCAYCQVEPGTTLTLDPSTMLIKKA</sequence>
<keyword evidence="2" id="KW-1185">Reference proteome</keyword>
<dbReference type="Gene3D" id="3.40.50.300">
    <property type="entry name" value="P-loop containing nucleotide triphosphate hydrolases"/>
    <property type="match status" value="1"/>
</dbReference>
<reference evidence="1 2" key="1">
    <citation type="submission" date="2016-11" db="EMBL/GenBank/DDBJ databases">
        <authorList>
            <person name="Jaros S."/>
            <person name="Januszkiewicz K."/>
            <person name="Wedrychowicz H."/>
        </authorList>
    </citation>
    <scope>NUCLEOTIDE SEQUENCE [LARGE SCALE GENOMIC DNA]</scope>
    <source>
        <strain evidence="1 2">DSM 9705</strain>
    </source>
</reference>
<protein>
    <recommendedName>
        <fullName evidence="3">KaiC-like domain-containing protein</fullName>
    </recommendedName>
</protein>
<dbReference type="AlphaFoldDB" id="A0A1M5TJ08"/>
<dbReference type="STRING" id="1121409.SAMN02745124_00745"/>
<dbReference type="EMBL" id="FQXS01000003">
    <property type="protein sequence ID" value="SHH50676.1"/>
    <property type="molecule type" value="Genomic_DNA"/>
</dbReference>
<evidence type="ECO:0008006" key="3">
    <source>
        <dbReference type="Google" id="ProtNLM"/>
    </source>
</evidence>
<dbReference type="Proteomes" id="UP000184139">
    <property type="component" value="Unassembled WGS sequence"/>
</dbReference>
<dbReference type="RefSeq" id="WP_073373485.1">
    <property type="nucleotide sequence ID" value="NZ_FQXS01000003.1"/>
</dbReference>
<gene>
    <name evidence="1" type="ORF">SAMN02745124_00745</name>
</gene>
<dbReference type="SUPFAM" id="SSF52540">
    <property type="entry name" value="P-loop containing nucleoside triphosphate hydrolases"/>
    <property type="match status" value="1"/>
</dbReference>
<accession>A0A1M5TJ08</accession>
<dbReference type="InterPro" id="IPR027417">
    <property type="entry name" value="P-loop_NTPase"/>
</dbReference>
<name>A0A1M5TJ08_9BACT</name>
<evidence type="ECO:0000313" key="2">
    <source>
        <dbReference type="Proteomes" id="UP000184139"/>
    </source>
</evidence>
<organism evidence="1 2">
    <name type="scientific">Desulfofustis glycolicus DSM 9705</name>
    <dbReference type="NCBI Taxonomy" id="1121409"/>
    <lineage>
        <taxon>Bacteria</taxon>
        <taxon>Pseudomonadati</taxon>
        <taxon>Thermodesulfobacteriota</taxon>
        <taxon>Desulfobulbia</taxon>
        <taxon>Desulfobulbales</taxon>
        <taxon>Desulfocapsaceae</taxon>
        <taxon>Desulfofustis</taxon>
    </lineage>
</organism>
<evidence type="ECO:0000313" key="1">
    <source>
        <dbReference type="EMBL" id="SHH50676.1"/>
    </source>
</evidence>